<dbReference type="SUPFAM" id="SSF55729">
    <property type="entry name" value="Acyl-CoA N-acyltransferases (Nat)"/>
    <property type="match status" value="1"/>
</dbReference>
<dbReference type="Gene3D" id="3.40.630.30">
    <property type="match status" value="1"/>
</dbReference>
<dbReference type="Pfam" id="PF13673">
    <property type="entry name" value="Acetyltransf_10"/>
    <property type="match status" value="1"/>
</dbReference>
<comment type="caution">
    <text evidence="2">The sequence shown here is derived from an EMBL/GenBank/DDBJ whole genome shotgun (WGS) entry which is preliminary data.</text>
</comment>
<evidence type="ECO:0000259" key="1">
    <source>
        <dbReference type="PROSITE" id="PS51186"/>
    </source>
</evidence>
<evidence type="ECO:0000313" key="3">
    <source>
        <dbReference type="Proteomes" id="UP000791080"/>
    </source>
</evidence>
<keyword evidence="3" id="KW-1185">Reference proteome</keyword>
<organism evidence="2 3">
    <name type="scientific">Actinoalloteichus caeruleus DSM 43889</name>
    <dbReference type="NCBI Taxonomy" id="1120930"/>
    <lineage>
        <taxon>Bacteria</taxon>
        <taxon>Bacillati</taxon>
        <taxon>Actinomycetota</taxon>
        <taxon>Actinomycetes</taxon>
        <taxon>Pseudonocardiales</taxon>
        <taxon>Pseudonocardiaceae</taxon>
        <taxon>Actinoalloteichus</taxon>
        <taxon>Actinoalloteichus cyanogriseus</taxon>
    </lineage>
</organism>
<name>A0ABT1JQD0_ACTCY</name>
<evidence type="ECO:0000313" key="2">
    <source>
        <dbReference type="EMBL" id="MCP2334394.1"/>
    </source>
</evidence>
<dbReference type="InterPro" id="IPR000182">
    <property type="entry name" value="GNAT_dom"/>
</dbReference>
<dbReference type="EMBL" id="AUBJ02000001">
    <property type="protein sequence ID" value="MCP2334394.1"/>
    <property type="molecule type" value="Genomic_DNA"/>
</dbReference>
<dbReference type="InterPro" id="IPR016181">
    <property type="entry name" value="Acyl_CoA_acyltransferase"/>
</dbReference>
<dbReference type="Proteomes" id="UP000791080">
    <property type="component" value="Unassembled WGS sequence"/>
</dbReference>
<reference evidence="2 3" key="1">
    <citation type="submission" date="2022-06" db="EMBL/GenBank/DDBJ databases">
        <title>Genomic Encyclopedia of Type Strains, Phase I: the one thousand microbial genomes (KMG-I) project.</title>
        <authorList>
            <person name="Kyrpides N."/>
        </authorList>
    </citation>
    <scope>NUCLEOTIDE SEQUENCE [LARGE SCALE GENOMIC DNA]</scope>
    <source>
        <strain evidence="2 3">DSM 43889</strain>
    </source>
</reference>
<protein>
    <submittedName>
        <fullName evidence="2">ElaA protein</fullName>
    </submittedName>
</protein>
<proteinExistence type="predicted"/>
<accession>A0ABT1JQD0</accession>
<sequence>MPSTTDHRPERVQHVARGDQLTPNQLYQLLQLRVRVFVVEQECPYPELDGRDLAPTTRHLWSTEPGDDTPLACLRLLEEADGSVRVGRVCTALSARGTGQGRRLMTAALAEVGDRDTVLDAQTRAKGFYAAFGYAQCGPEYLEDGIPHVPMRRPAASTRTGVPG</sequence>
<dbReference type="RefSeq" id="WP_026419945.1">
    <property type="nucleotide sequence ID" value="NZ_AUBJ02000001.1"/>
</dbReference>
<dbReference type="PROSITE" id="PS51186">
    <property type="entry name" value="GNAT"/>
    <property type="match status" value="1"/>
</dbReference>
<gene>
    <name evidence="2" type="ORF">G443_004664</name>
</gene>
<feature type="domain" description="N-acetyltransferase" evidence="1">
    <location>
        <begin position="16"/>
        <end position="156"/>
    </location>
</feature>